<dbReference type="InterPro" id="IPR002815">
    <property type="entry name" value="Spo11/TopoVI_A"/>
</dbReference>
<dbReference type="RefSeq" id="XP_024343006.1">
    <property type="nucleotide sequence ID" value="XM_024478366.1"/>
</dbReference>
<keyword evidence="1" id="KW-0413">Isomerase</keyword>
<protein>
    <recommendedName>
        <fullName evidence="2">BTB domain-containing protein</fullName>
    </recommendedName>
</protein>
<organism evidence="3 4">
    <name type="scientific">Postia placenta MAD-698-R-SB12</name>
    <dbReference type="NCBI Taxonomy" id="670580"/>
    <lineage>
        <taxon>Eukaryota</taxon>
        <taxon>Fungi</taxon>
        <taxon>Dikarya</taxon>
        <taxon>Basidiomycota</taxon>
        <taxon>Agaricomycotina</taxon>
        <taxon>Agaricomycetes</taxon>
        <taxon>Polyporales</taxon>
        <taxon>Adustoporiaceae</taxon>
        <taxon>Rhodonia</taxon>
    </lineage>
</organism>
<dbReference type="GO" id="GO:0042138">
    <property type="term" value="P:meiotic DNA double-strand break formation"/>
    <property type="evidence" value="ECO:0007669"/>
    <property type="project" value="TreeGrafter"/>
</dbReference>
<reference evidence="3 4" key="1">
    <citation type="submission" date="2017-04" db="EMBL/GenBank/DDBJ databases">
        <title>Genome Sequence of the Model Brown-Rot Fungus Postia placenta SB12.</title>
        <authorList>
            <consortium name="DOE Joint Genome Institute"/>
            <person name="Gaskell J."/>
            <person name="Kersten P."/>
            <person name="Larrondo L.F."/>
            <person name="Canessa P."/>
            <person name="Martinez D."/>
            <person name="Hibbett D."/>
            <person name="Schmoll M."/>
            <person name="Kubicek C.P."/>
            <person name="Martinez A.T."/>
            <person name="Yadav J."/>
            <person name="Master E."/>
            <person name="Magnuson J.K."/>
            <person name="James T."/>
            <person name="Yaver D."/>
            <person name="Berka R."/>
            <person name="Labutti K."/>
            <person name="Lipzen A."/>
            <person name="Aerts A."/>
            <person name="Barry K."/>
            <person name="Henrissat B."/>
            <person name="Blanchette R."/>
            <person name="Grigoriev I."/>
            <person name="Cullen D."/>
        </authorList>
    </citation>
    <scope>NUCLEOTIDE SEQUENCE [LARGE SCALE GENOMIC DNA]</scope>
    <source>
        <strain evidence="3 4">MAD-698-R-SB12</strain>
    </source>
</reference>
<dbReference type="PROSITE" id="PS52041">
    <property type="entry name" value="TOPO_IIB"/>
    <property type="match status" value="1"/>
</dbReference>
<evidence type="ECO:0000256" key="1">
    <source>
        <dbReference type="PROSITE-ProRule" id="PRU01385"/>
    </source>
</evidence>
<sequence>MALDMDFSSNRHAATVQEYEVPTRHPELSFEDGNLAIVTGRQYFLVHRGLLCRHSSVLGQNISSLGSTHDRLLEGRSIMTLQDTPEDMVCFLQALYGFHTNLENKDFRTISALLRTSTKYGVDELRKEAIRVLSLSWPTSLSQWEKREKNVTDIHGLYSPRLGLPHPTLIIELAREVNAPDLLPSAFYDLSRYPPSQIALGHISEIDSHNLNLASEDLLRVLRGKEQSARFLSTFIVNELEGREPSDGCLRRQDPHSSIQRACQVAFETINFELIRDVNSMVCNRNSDPLFAIADSLLMQTREDVPGAQNRAVYRACEVCRLEYGSVVDTSREDFWRRIPEWFELELCVSPLALKKQFILLSGIYDEDRSDILLLDTDDLMQDEFLDFEVFEMEHGMTSSISPTTRSASPEPIQLDCDINQFSADPQSVTEDFEPDSDSDLVDSDLRNQVIEGLESFVLSLLEQLSDTISLSDDKINKSKRIRIELANRKKPIEDGSFAVRTLRFPQKARGASIVPFAQLFKIVDHMHEALLHGVPTTKRDIYYKDVRLFKSQAVVDRLVDDVAATLDVGRADLFVRASSKGLIAACGLTMHLKEGMLELNDAEVISTQPDA</sequence>
<evidence type="ECO:0000313" key="4">
    <source>
        <dbReference type="Proteomes" id="UP000194127"/>
    </source>
</evidence>
<dbReference type="InterPro" id="IPR036388">
    <property type="entry name" value="WH-like_DNA-bd_sf"/>
</dbReference>
<dbReference type="GO" id="GO:0005524">
    <property type="term" value="F:ATP binding"/>
    <property type="evidence" value="ECO:0007669"/>
    <property type="project" value="InterPro"/>
</dbReference>
<gene>
    <name evidence="3" type="ORF">POSPLADRAFT_1043682</name>
</gene>
<accession>A0A1X6NCJ3</accession>
<keyword evidence="1" id="KW-0799">Topoisomerase</keyword>
<comment type="similarity">
    <text evidence="1">Belongs to the TOP6A family.</text>
</comment>
<dbReference type="Proteomes" id="UP000194127">
    <property type="component" value="Unassembled WGS sequence"/>
</dbReference>
<dbReference type="GeneID" id="36323316"/>
<name>A0A1X6NCJ3_9APHY</name>
<dbReference type="Pfam" id="PF04406">
    <property type="entry name" value="TP6A_N"/>
    <property type="match status" value="1"/>
</dbReference>
<comment type="catalytic activity">
    <reaction evidence="1">
        <text>ATP-dependent breakage, passage and rejoining of double-stranded DNA.</text>
        <dbReference type="EC" id="5.6.2.2"/>
    </reaction>
</comment>
<dbReference type="AlphaFoldDB" id="A0A1X6NCJ3"/>
<dbReference type="PRINTS" id="PR01550">
    <property type="entry name" value="TOP6AFAMILY"/>
</dbReference>
<dbReference type="InterPro" id="IPR011333">
    <property type="entry name" value="SKP1/BTB/POZ_sf"/>
</dbReference>
<dbReference type="OrthoDB" id="3235673at2759"/>
<evidence type="ECO:0000313" key="3">
    <source>
        <dbReference type="EMBL" id="OSX66212.1"/>
    </source>
</evidence>
<dbReference type="Gene3D" id="1.10.10.10">
    <property type="entry name" value="Winged helix-like DNA-binding domain superfamily/Winged helix DNA-binding domain"/>
    <property type="match status" value="1"/>
</dbReference>
<dbReference type="SUPFAM" id="SSF56726">
    <property type="entry name" value="DNA topoisomerase IV, alpha subunit"/>
    <property type="match status" value="1"/>
</dbReference>
<dbReference type="SMART" id="SM00225">
    <property type="entry name" value="BTB"/>
    <property type="match status" value="1"/>
</dbReference>
<feature type="active site" description="O-(5'-phospho-DNA)-tyrosine intermediate" evidence="1">
    <location>
        <position position="544"/>
    </location>
</feature>
<dbReference type="GO" id="GO:0007131">
    <property type="term" value="P:reciprocal meiotic recombination"/>
    <property type="evidence" value="ECO:0007669"/>
    <property type="project" value="TreeGrafter"/>
</dbReference>
<keyword evidence="1" id="KW-0238">DNA-binding</keyword>
<dbReference type="GO" id="GO:0000228">
    <property type="term" value="C:nuclear chromosome"/>
    <property type="evidence" value="ECO:0007669"/>
    <property type="project" value="TreeGrafter"/>
</dbReference>
<dbReference type="EMBL" id="KZ110592">
    <property type="protein sequence ID" value="OSX66212.1"/>
    <property type="molecule type" value="Genomic_DNA"/>
</dbReference>
<proteinExistence type="inferred from homology"/>
<dbReference type="GO" id="GO:0003677">
    <property type="term" value="F:DNA binding"/>
    <property type="evidence" value="ECO:0007669"/>
    <property type="project" value="UniProtKB-UniRule"/>
</dbReference>
<evidence type="ECO:0000259" key="2">
    <source>
        <dbReference type="SMART" id="SM00225"/>
    </source>
</evidence>
<dbReference type="Gene3D" id="3.30.710.10">
    <property type="entry name" value="Potassium Channel Kv1.1, Chain A"/>
    <property type="match status" value="1"/>
</dbReference>
<keyword evidence="4" id="KW-1185">Reference proteome</keyword>
<dbReference type="InterPro" id="IPR000210">
    <property type="entry name" value="BTB/POZ_dom"/>
</dbReference>
<dbReference type="PANTHER" id="PTHR10848">
    <property type="entry name" value="MEIOTIC RECOMBINATION PROTEIN SPO11"/>
    <property type="match status" value="1"/>
</dbReference>
<dbReference type="InterPro" id="IPR013049">
    <property type="entry name" value="Spo11/TopoVI_A_N"/>
</dbReference>
<dbReference type="STRING" id="670580.A0A1X6NCJ3"/>
<dbReference type="PANTHER" id="PTHR10848:SF0">
    <property type="entry name" value="MEIOTIC RECOMBINATION PROTEIN SPO11"/>
    <property type="match status" value="1"/>
</dbReference>
<dbReference type="GO" id="GO:0003918">
    <property type="term" value="F:DNA topoisomerase type II (double strand cut, ATP-hydrolyzing) activity"/>
    <property type="evidence" value="ECO:0007669"/>
    <property type="project" value="UniProtKB-UniRule"/>
</dbReference>
<dbReference type="InterPro" id="IPR036078">
    <property type="entry name" value="Spo11/TopoVI_A_sf"/>
</dbReference>
<feature type="domain" description="BTB" evidence="2">
    <location>
        <begin position="33"/>
        <end position="137"/>
    </location>
</feature>
<dbReference type="GO" id="GO:0000706">
    <property type="term" value="P:meiotic DNA double-strand break processing"/>
    <property type="evidence" value="ECO:0007669"/>
    <property type="project" value="TreeGrafter"/>
</dbReference>